<dbReference type="STRING" id="45068.Llon_0775"/>
<comment type="caution">
    <text evidence="1">The sequence shown here is derived from an EMBL/GenBank/DDBJ whole genome shotgun (WGS) entry which is preliminary data.</text>
</comment>
<dbReference type="OrthoDB" id="10011861at2"/>
<name>A0A0W0VNG0_9GAMM</name>
<reference evidence="1 2" key="1">
    <citation type="submission" date="2015-11" db="EMBL/GenBank/DDBJ databases">
        <title>Genomic analysis of 38 Legionella species identifies large and diverse effector repertoires.</title>
        <authorList>
            <person name="Burstein D."/>
            <person name="Amaro F."/>
            <person name="Zusman T."/>
            <person name="Lifshitz Z."/>
            <person name="Cohen O."/>
            <person name="Gilbert J.A."/>
            <person name="Pupko T."/>
            <person name="Shuman H.A."/>
            <person name="Segal G."/>
        </authorList>
    </citation>
    <scope>NUCLEOTIDE SEQUENCE [LARGE SCALE GENOMIC DNA]</scope>
    <source>
        <strain evidence="1 2">ATCC 49505</strain>
    </source>
</reference>
<proteinExistence type="predicted"/>
<dbReference type="PATRIC" id="fig|45068.5.peg.825"/>
<dbReference type="AlphaFoldDB" id="A0A0W0VNG0"/>
<dbReference type="RefSeq" id="WP_058528785.1">
    <property type="nucleotide sequence ID" value="NZ_CAAAHZ010000014.1"/>
</dbReference>
<accession>A0A0W0VNG0</accession>
<evidence type="ECO:0000313" key="2">
    <source>
        <dbReference type="Proteomes" id="UP000054997"/>
    </source>
</evidence>
<sequence length="112" mass="13330">MFSVIDKKRLNYYCCEIKRLENEFDLYIQSKSASEVHSFPYSALHDIIEKIKNFNDTEEKIKLLENIKVNILSRLMQHNPKIYPLFLKVEEMTIEMQEKESDISLLTRNSIA</sequence>
<organism evidence="1 2">
    <name type="scientific">Legionella londiniensis</name>
    <dbReference type="NCBI Taxonomy" id="45068"/>
    <lineage>
        <taxon>Bacteria</taxon>
        <taxon>Pseudomonadati</taxon>
        <taxon>Pseudomonadota</taxon>
        <taxon>Gammaproteobacteria</taxon>
        <taxon>Legionellales</taxon>
        <taxon>Legionellaceae</taxon>
        <taxon>Legionella</taxon>
    </lineage>
</organism>
<dbReference type="EMBL" id="LNYK01000014">
    <property type="protein sequence ID" value="KTD21610.1"/>
    <property type="molecule type" value="Genomic_DNA"/>
</dbReference>
<dbReference type="Proteomes" id="UP000054997">
    <property type="component" value="Unassembled WGS sequence"/>
</dbReference>
<gene>
    <name evidence="1" type="ORF">Llon_0775</name>
</gene>
<evidence type="ECO:0000313" key="1">
    <source>
        <dbReference type="EMBL" id="KTD21610.1"/>
    </source>
</evidence>
<protein>
    <submittedName>
        <fullName evidence="1">Uncharacterized protein</fullName>
    </submittedName>
</protein>
<keyword evidence="2" id="KW-1185">Reference proteome</keyword>